<dbReference type="NCBIfam" id="TIGR02453">
    <property type="entry name" value="TIGR02453 family protein"/>
    <property type="match status" value="1"/>
</dbReference>
<protein>
    <submittedName>
        <fullName evidence="1">TIGR02453 family protein</fullName>
    </submittedName>
</protein>
<sequence>MKNNFYLASSFTNNSEYYFIMKEILQYLRELRVNNNRDWFNTHKDRYLELRLYFQNKMDELIQRIAIFDGELRGEEAKNCLYRIYRDTRFSPDKTPYKNHFAAYLCKGGRKSVRAGYYFHIEPENCLISGGVWCPEPKLLKELRQSVYNHTDEFKEIIENKKFKAVYPEMEGEMLKIVPRPFPRDFQDGELLKRKDYVVVSYKEESLFDTSEWMDKVVGDFKLLMPFNRFLNYTVDDVYDL</sequence>
<accession>A0A7G1HVS8</accession>
<gene>
    <name evidence="1" type="ORF">Cop2CBH44_06410</name>
</gene>
<dbReference type="PANTHER" id="PTHR36452">
    <property type="entry name" value="CHROMOSOME 12, WHOLE GENOME SHOTGUN SEQUENCE"/>
    <property type="match status" value="1"/>
</dbReference>
<dbReference type="InterPro" id="IPR012808">
    <property type="entry name" value="CHP02453"/>
</dbReference>
<reference evidence="2" key="1">
    <citation type="submission" date="2020-07" db="EMBL/GenBank/DDBJ databases">
        <title>Complete genome sequencing of Coprobacter sp. strain 2CBH44.</title>
        <authorList>
            <person name="Sakamoto M."/>
            <person name="Murakami T."/>
            <person name="Mori H."/>
        </authorList>
    </citation>
    <scope>NUCLEOTIDE SEQUENCE [LARGE SCALE GENOMIC DNA]</scope>
    <source>
        <strain evidence="2">2CBH44</strain>
    </source>
</reference>
<dbReference type="EMBL" id="AP023322">
    <property type="protein sequence ID" value="BCI62288.1"/>
    <property type="molecule type" value="Genomic_DNA"/>
</dbReference>
<proteinExistence type="predicted"/>
<dbReference type="InterPro" id="IPR015996">
    <property type="entry name" value="UCP028451"/>
</dbReference>
<dbReference type="Pfam" id="PF09365">
    <property type="entry name" value="DUF2461"/>
    <property type="match status" value="1"/>
</dbReference>
<name>A0A7G1HVS8_9BACT</name>
<evidence type="ECO:0000313" key="2">
    <source>
        <dbReference type="Proteomes" id="UP000594042"/>
    </source>
</evidence>
<keyword evidence="2" id="KW-1185">Reference proteome</keyword>
<dbReference type="PIRSF" id="PIRSF028451">
    <property type="entry name" value="UCP028451"/>
    <property type="match status" value="1"/>
</dbReference>
<evidence type="ECO:0000313" key="1">
    <source>
        <dbReference type="EMBL" id="BCI62288.1"/>
    </source>
</evidence>
<dbReference type="Proteomes" id="UP000594042">
    <property type="component" value="Chromosome"/>
</dbReference>
<dbReference type="KEGG" id="copr:Cop2CBH44_06410"/>
<dbReference type="AlphaFoldDB" id="A0A7G1HVS8"/>
<organism evidence="1 2">
    <name type="scientific">Coprobacter secundus subsp. similis</name>
    <dbReference type="NCBI Taxonomy" id="2751153"/>
    <lineage>
        <taxon>Bacteria</taxon>
        <taxon>Pseudomonadati</taxon>
        <taxon>Bacteroidota</taxon>
        <taxon>Bacteroidia</taxon>
        <taxon>Bacteroidales</taxon>
        <taxon>Barnesiellaceae</taxon>
        <taxon>Coprobacter</taxon>
    </lineage>
</organism>
<dbReference type="PANTHER" id="PTHR36452:SF1">
    <property type="entry name" value="DUF2461 DOMAIN-CONTAINING PROTEIN"/>
    <property type="match status" value="1"/>
</dbReference>